<gene>
    <name evidence="2" type="ordered locus">TEH_08500</name>
</gene>
<accession>A0AAN1SFY8</accession>
<protein>
    <submittedName>
        <fullName evidence="2">Uncharacterized protein</fullName>
    </submittedName>
</protein>
<dbReference type="Proteomes" id="UP000002663">
    <property type="component" value="Chromosome"/>
</dbReference>
<keyword evidence="1" id="KW-0812">Transmembrane</keyword>
<feature type="transmembrane region" description="Helical" evidence="1">
    <location>
        <begin position="7"/>
        <end position="24"/>
    </location>
</feature>
<name>A0AAN1SFY8_TETHN</name>
<dbReference type="KEGG" id="thl:TEH_08500"/>
<evidence type="ECO:0000313" key="3">
    <source>
        <dbReference type="Proteomes" id="UP000002663"/>
    </source>
</evidence>
<sequence length="52" mass="6145">MRNKFSLYFMWTTAFISILVSFFAVTKGNYSIATYHLFLGAFLFWLAKETYS</sequence>
<dbReference type="EMBL" id="AP012046">
    <property type="protein sequence ID" value="BAK94177.1"/>
    <property type="molecule type" value="Genomic_DNA"/>
</dbReference>
<organism evidence="2 3">
    <name type="scientific">Tetragenococcus halophilus (strain DSM 20338 / JCM 20259 / NCIMB 9735 / NBRC 12172)</name>
    <name type="common">Pediococcus halophilus</name>
    <dbReference type="NCBI Taxonomy" id="945021"/>
    <lineage>
        <taxon>Bacteria</taxon>
        <taxon>Bacillati</taxon>
        <taxon>Bacillota</taxon>
        <taxon>Bacilli</taxon>
        <taxon>Lactobacillales</taxon>
        <taxon>Enterococcaceae</taxon>
        <taxon>Tetragenococcus</taxon>
    </lineage>
</organism>
<evidence type="ECO:0000313" key="2">
    <source>
        <dbReference type="EMBL" id="BAK94177.1"/>
    </source>
</evidence>
<feature type="transmembrane region" description="Helical" evidence="1">
    <location>
        <begin position="30"/>
        <end position="47"/>
    </location>
</feature>
<reference evidence="2 3" key="1">
    <citation type="submission" date="2011-01" db="EMBL/GenBank/DDBJ databases">
        <title>Whole genome sequence of Tetragenococcus halophilus NBRC 12172.</title>
        <authorList>
            <person name="Nakazawa H."/>
            <person name="Omata S."/>
            <person name="Koga C."/>
            <person name="Watanabe Y."/>
            <person name="Katano Y."/>
            <person name="Ito N."/>
            <person name="Tsukatani N."/>
            <person name="Ankai A."/>
            <person name="Oguchi A."/>
            <person name="Fukui S."/>
            <person name="Yashiro I."/>
            <person name="Kamata S."/>
            <person name="Hashimoto Y."/>
            <person name="Yamazaki J."/>
            <person name="Taguchi H."/>
            <person name="Tanaka A."/>
            <person name="Koyama T."/>
            <person name="Ichige A."/>
            <person name="Hanya Y."/>
            <person name="Tanikawa S."/>
            <person name="Yamazaki S."/>
            <person name="Fujita N."/>
        </authorList>
    </citation>
    <scope>NUCLEOTIDE SEQUENCE [LARGE SCALE GENOMIC DNA]</scope>
    <source>
        <strain evidence="3">DSM 20338 / JCM 20259 / NCIMB 9735 / NBRC 12172</strain>
    </source>
</reference>
<evidence type="ECO:0000256" key="1">
    <source>
        <dbReference type="SAM" id="Phobius"/>
    </source>
</evidence>
<dbReference type="AlphaFoldDB" id="A0AAN1SFY8"/>
<proteinExistence type="predicted"/>
<keyword evidence="1" id="KW-1133">Transmembrane helix</keyword>
<keyword evidence="1" id="KW-0472">Membrane</keyword>